<sequence length="276" mass="29551">MCTRRALLRASALGVTLAAIGIQPAQAQQTMESSDHIWQDLKGVVFGDRTIREADGVVAIEAPGRAQDAALVPVNITVDPARTPQGITALTLIIDVNPSPVAATFKIGKDAGITHIATRLRVNDYSYLRVIAETPDGGLHMAKTFVKASGGCSAPAVKNMDEALKTMGQMKLRQFAASPANGGEPELQLMIRHPNNSGLQRDPLTQYFIPAHFIQTLDISQGGRQLLSMEGGISISEDPNFRFDYKVKGTGEIKAQATDTKGKVFNGAWPLEATGM</sequence>
<dbReference type="Gene3D" id="2.60.40.10">
    <property type="entry name" value="Immunoglobulins"/>
    <property type="match status" value="1"/>
</dbReference>
<dbReference type="OrthoDB" id="8538315at2"/>
<name>A0A1V8RPY0_9HYPH</name>
<dbReference type="InterPro" id="IPR006311">
    <property type="entry name" value="TAT_signal"/>
</dbReference>
<keyword evidence="5" id="KW-1185">Reference proteome</keyword>
<dbReference type="Proteomes" id="UP000191905">
    <property type="component" value="Unassembled WGS sequence"/>
</dbReference>
<dbReference type="InterPro" id="IPR030831">
    <property type="entry name" value="Fuse-rel_SoxYZ"/>
</dbReference>
<reference evidence="4 5" key="1">
    <citation type="journal article" date="2016" name="Int. J. Syst. Evol. Microbiol.">
        <title>Pseudaminobacter manganicus sp. nov., isolated from sludge of a manganese mine.</title>
        <authorList>
            <person name="Li J."/>
            <person name="Huang J."/>
            <person name="Liao S."/>
            <person name="Wang G."/>
        </authorList>
    </citation>
    <scope>NUCLEOTIDE SEQUENCE [LARGE SCALE GENOMIC DNA]</scope>
    <source>
        <strain evidence="4 5">JH-7</strain>
    </source>
</reference>
<dbReference type="STRING" id="1873176.BFN67_20475"/>
<dbReference type="AlphaFoldDB" id="A0A1V8RPY0"/>
<dbReference type="InterPro" id="IPR032711">
    <property type="entry name" value="SoxY"/>
</dbReference>
<feature type="domain" description="Ig-like SoxY" evidence="3">
    <location>
        <begin position="45"/>
        <end position="152"/>
    </location>
</feature>
<dbReference type="EMBL" id="MDET01000022">
    <property type="protein sequence ID" value="OQM75029.1"/>
    <property type="molecule type" value="Genomic_DNA"/>
</dbReference>
<dbReference type="Gene3D" id="2.60.40.2470">
    <property type="entry name" value="SoxY domain"/>
    <property type="match status" value="1"/>
</dbReference>
<dbReference type="NCBIfam" id="TIGR04557">
    <property type="entry name" value="fuse_rel_SoxYZ"/>
    <property type="match status" value="1"/>
</dbReference>
<proteinExistence type="predicted"/>
<comment type="caution">
    <text evidence="4">The sequence shown here is derived from an EMBL/GenBank/DDBJ whole genome shotgun (WGS) entry which is preliminary data.</text>
</comment>
<feature type="signal peptide" evidence="1">
    <location>
        <begin position="1"/>
        <end position="27"/>
    </location>
</feature>
<evidence type="ECO:0000259" key="2">
    <source>
        <dbReference type="Pfam" id="PF08770"/>
    </source>
</evidence>
<dbReference type="InterPro" id="IPR014756">
    <property type="entry name" value="Ig_E-set"/>
</dbReference>
<gene>
    <name evidence="4" type="ORF">BFN67_20475</name>
</gene>
<evidence type="ECO:0000256" key="1">
    <source>
        <dbReference type="SAM" id="SignalP"/>
    </source>
</evidence>
<organism evidence="4 5">
    <name type="scientific">Manganibacter manganicus</name>
    <dbReference type="NCBI Taxonomy" id="1873176"/>
    <lineage>
        <taxon>Bacteria</taxon>
        <taxon>Pseudomonadati</taxon>
        <taxon>Pseudomonadota</taxon>
        <taxon>Alphaproteobacteria</taxon>
        <taxon>Hyphomicrobiales</taxon>
        <taxon>Phyllobacteriaceae</taxon>
        <taxon>Manganibacter</taxon>
    </lineage>
</organism>
<evidence type="ECO:0000313" key="4">
    <source>
        <dbReference type="EMBL" id="OQM75029.1"/>
    </source>
</evidence>
<dbReference type="Pfam" id="PF13501">
    <property type="entry name" value="SoxY"/>
    <property type="match status" value="1"/>
</dbReference>
<evidence type="ECO:0000313" key="5">
    <source>
        <dbReference type="Proteomes" id="UP000191905"/>
    </source>
</evidence>
<keyword evidence="1" id="KW-0732">Signal</keyword>
<dbReference type="InterPro" id="IPR014880">
    <property type="entry name" value="SoxZ_dom"/>
</dbReference>
<dbReference type="InterPro" id="IPR038162">
    <property type="entry name" value="SoxY_sf"/>
</dbReference>
<dbReference type="PROSITE" id="PS51318">
    <property type="entry name" value="TAT"/>
    <property type="match status" value="1"/>
</dbReference>
<dbReference type="Pfam" id="PF08770">
    <property type="entry name" value="SoxZ"/>
    <property type="match status" value="1"/>
</dbReference>
<dbReference type="SUPFAM" id="SSF81296">
    <property type="entry name" value="E set domains"/>
    <property type="match status" value="1"/>
</dbReference>
<feature type="domain" description="Sulphur oxidation protein SoxZ" evidence="2">
    <location>
        <begin position="179"/>
        <end position="267"/>
    </location>
</feature>
<dbReference type="InterPro" id="IPR013783">
    <property type="entry name" value="Ig-like_fold"/>
</dbReference>
<protein>
    <submittedName>
        <fullName evidence="4">Quinoprotein dehydrogenase-associated SoxYZ-like carrier</fullName>
    </submittedName>
</protein>
<accession>A0A1V8RPY0</accession>
<feature type="chain" id="PRO_5013274851" evidence="1">
    <location>
        <begin position="28"/>
        <end position="276"/>
    </location>
</feature>
<evidence type="ECO:0000259" key="3">
    <source>
        <dbReference type="Pfam" id="PF13501"/>
    </source>
</evidence>